<evidence type="ECO:0000256" key="1">
    <source>
        <dbReference type="SAM" id="MobiDB-lite"/>
    </source>
</evidence>
<evidence type="ECO:0000313" key="3">
    <source>
        <dbReference type="Proteomes" id="UP001177023"/>
    </source>
</evidence>
<organism evidence="2 3">
    <name type="scientific">Mesorhabditis spiculigera</name>
    <dbReference type="NCBI Taxonomy" id="96644"/>
    <lineage>
        <taxon>Eukaryota</taxon>
        <taxon>Metazoa</taxon>
        <taxon>Ecdysozoa</taxon>
        <taxon>Nematoda</taxon>
        <taxon>Chromadorea</taxon>
        <taxon>Rhabditida</taxon>
        <taxon>Rhabditina</taxon>
        <taxon>Rhabditomorpha</taxon>
        <taxon>Rhabditoidea</taxon>
        <taxon>Rhabditidae</taxon>
        <taxon>Mesorhabditinae</taxon>
        <taxon>Mesorhabditis</taxon>
    </lineage>
</organism>
<proteinExistence type="predicted"/>
<dbReference type="PANTHER" id="PTHR13464">
    <property type="entry name" value="TRANSCRIPTIONAL REGULATOR PROTEIN HCNGP"/>
    <property type="match status" value="1"/>
</dbReference>
<dbReference type="AlphaFoldDB" id="A0AA36G1L3"/>
<gene>
    <name evidence="2" type="ORF">MSPICULIGERA_LOCUS13549</name>
</gene>
<feature type="compositionally biased region" description="Basic and acidic residues" evidence="1">
    <location>
        <begin position="340"/>
        <end position="349"/>
    </location>
</feature>
<accession>A0AA36G1L3</accession>
<reference evidence="2" key="1">
    <citation type="submission" date="2023-06" db="EMBL/GenBank/DDBJ databases">
        <authorList>
            <person name="Delattre M."/>
        </authorList>
    </citation>
    <scope>NUCLEOTIDE SEQUENCE</scope>
    <source>
        <strain evidence="2">AF72</strain>
    </source>
</reference>
<name>A0AA36G1L3_9BILA</name>
<feature type="compositionally biased region" description="Polar residues" evidence="1">
    <location>
        <begin position="353"/>
        <end position="367"/>
    </location>
</feature>
<dbReference type="Pfam" id="PF07818">
    <property type="entry name" value="HCNGP"/>
    <property type="match status" value="1"/>
</dbReference>
<feature type="region of interest" description="Disordered" evidence="1">
    <location>
        <begin position="340"/>
        <end position="441"/>
    </location>
</feature>
<evidence type="ECO:0000313" key="2">
    <source>
        <dbReference type="EMBL" id="CAJ0575235.1"/>
    </source>
</evidence>
<feature type="region of interest" description="Disordered" evidence="1">
    <location>
        <begin position="233"/>
        <end position="319"/>
    </location>
</feature>
<comment type="caution">
    <text evidence="2">The sequence shown here is derived from an EMBL/GenBank/DDBJ whole genome shotgun (WGS) entry which is preliminary data.</text>
</comment>
<feature type="compositionally biased region" description="Low complexity" evidence="1">
    <location>
        <begin position="239"/>
        <end position="250"/>
    </location>
</feature>
<dbReference type="Proteomes" id="UP001177023">
    <property type="component" value="Unassembled WGS sequence"/>
</dbReference>
<dbReference type="PANTHER" id="PTHR13464:SF0">
    <property type="entry name" value="SAP30-BINDING PROTEIN"/>
    <property type="match status" value="1"/>
</dbReference>
<keyword evidence="3" id="KW-1185">Reference proteome</keyword>
<dbReference type="GO" id="GO:0006355">
    <property type="term" value="P:regulation of DNA-templated transcription"/>
    <property type="evidence" value="ECO:0007669"/>
    <property type="project" value="InterPro"/>
</dbReference>
<feature type="non-terminal residue" evidence="2">
    <location>
        <position position="1"/>
    </location>
</feature>
<dbReference type="GO" id="GO:0005634">
    <property type="term" value="C:nucleus"/>
    <property type="evidence" value="ECO:0007669"/>
    <property type="project" value="TreeGrafter"/>
</dbReference>
<dbReference type="EMBL" id="CATQJA010002637">
    <property type="protein sequence ID" value="CAJ0575235.1"/>
    <property type="molecule type" value="Genomic_DNA"/>
</dbReference>
<protein>
    <submittedName>
        <fullName evidence="2">Uncharacterized protein</fullName>
    </submittedName>
</protein>
<dbReference type="InterPro" id="IPR012479">
    <property type="entry name" value="SAP30BP"/>
</dbReference>
<sequence>MRHPVKTGVRQAGMMYAVFFRKQLGLLLIREAQLARARLGDICFSCEERLTKALKLGSVYYCKRCYQDINRWTGSHGGCGDARADHLNGRVDYRGVRDCRQCMVEMAIVHGWIPNTQQIGLFRAAGVSNGLLAQVEGTVDRMGMDFMLTDKNKLQWEKGNRGSQTLEVTNNCATQQDLKVNIQIDARAKTTTTASMRIFYQSNQGNDDGLKIFAEKAKRNPPMSFPALVAYDGEESDPEISPISDISKPDAPTHPPSPVKVAQKKSDTWEDDDSFGIRTIKEGSGSPRASTSWNFDEGPKDSPAAQSQQSLPAVNGTGGMSKVASLLSLADYQVEEDSFAKYDREHANDDFETSPTQNSSACSGNSEGSDERDEPRPPARESDDDDIERLLAAGKEARITPTSQLEDGSSPMPDGAGDQAATPEADREPIEIPSDAEGEPDPEVALKFQRLFERKAQGYNINDQLLNSRTFTNPSGYVIIKEKFGINELGTNFPKHIYDPTIFPEDCFYDKLSEAQNRMMTQEVAGPSRRKKKEEQ</sequence>